<dbReference type="AlphaFoldDB" id="A0AAV7VQ54"/>
<protein>
    <submittedName>
        <fullName evidence="1">Uncharacterized protein</fullName>
    </submittedName>
</protein>
<evidence type="ECO:0000313" key="1">
    <source>
        <dbReference type="EMBL" id="KAJ1203542.1"/>
    </source>
</evidence>
<sequence length="96" mass="11165">MEAHTHGPFRHDDYEICIAADFSKETNDRRKAFLALRPCFHLLEVKYGLFGPARMWITKNRQSKAFYNPEDLTSLLGRADDHSHGYDPINTTLRAR</sequence>
<dbReference type="InterPro" id="IPR042566">
    <property type="entry name" value="L1_C"/>
</dbReference>
<keyword evidence="2" id="KW-1185">Reference proteome</keyword>
<dbReference type="Gene3D" id="3.30.250.20">
    <property type="entry name" value="L1 transposable element, C-terminal domain"/>
    <property type="match status" value="1"/>
</dbReference>
<organism evidence="1 2">
    <name type="scientific">Pleurodeles waltl</name>
    <name type="common">Iberian ribbed newt</name>
    <dbReference type="NCBI Taxonomy" id="8319"/>
    <lineage>
        <taxon>Eukaryota</taxon>
        <taxon>Metazoa</taxon>
        <taxon>Chordata</taxon>
        <taxon>Craniata</taxon>
        <taxon>Vertebrata</taxon>
        <taxon>Euteleostomi</taxon>
        <taxon>Amphibia</taxon>
        <taxon>Batrachia</taxon>
        <taxon>Caudata</taxon>
        <taxon>Salamandroidea</taxon>
        <taxon>Salamandridae</taxon>
        <taxon>Pleurodelinae</taxon>
        <taxon>Pleurodeles</taxon>
    </lineage>
</organism>
<comment type="caution">
    <text evidence="1">The sequence shown here is derived from an EMBL/GenBank/DDBJ whole genome shotgun (WGS) entry which is preliminary data.</text>
</comment>
<reference evidence="1" key="1">
    <citation type="journal article" date="2022" name="bioRxiv">
        <title>Sequencing and chromosome-scale assembly of the giantPleurodeles waltlgenome.</title>
        <authorList>
            <person name="Brown T."/>
            <person name="Elewa A."/>
            <person name="Iarovenko S."/>
            <person name="Subramanian E."/>
            <person name="Araus A.J."/>
            <person name="Petzold A."/>
            <person name="Susuki M."/>
            <person name="Suzuki K.-i.T."/>
            <person name="Hayashi T."/>
            <person name="Toyoda A."/>
            <person name="Oliveira C."/>
            <person name="Osipova E."/>
            <person name="Leigh N.D."/>
            <person name="Simon A."/>
            <person name="Yun M.H."/>
        </authorList>
    </citation>
    <scope>NUCLEOTIDE SEQUENCE</scope>
    <source>
        <strain evidence="1">20211129_DDA</strain>
        <tissue evidence="1">Liver</tissue>
    </source>
</reference>
<name>A0AAV7VQ54_PLEWA</name>
<evidence type="ECO:0000313" key="2">
    <source>
        <dbReference type="Proteomes" id="UP001066276"/>
    </source>
</evidence>
<accession>A0AAV7VQ54</accession>
<gene>
    <name evidence="1" type="ORF">NDU88_007327</name>
</gene>
<proteinExistence type="predicted"/>
<dbReference type="EMBL" id="JANPWB010000003">
    <property type="protein sequence ID" value="KAJ1203542.1"/>
    <property type="molecule type" value="Genomic_DNA"/>
</dbReference>
<dbReference type="Proteomes" id="UP001066276">
    <property type="component" value="Chromosome 2_1"/>
</dbReference>